<keyword evidence="8" id="KW-1185">Reference proteome</keyword>
<reference evidence="7 8" key="1">
    <citation type="submission" date="2011-03" db="EMBL/GenBank/DDBJ databases">
        <title>The complete genome of Archaeoglobus veneficus SNP6.</title>
        <authorList>
            <consortium name="US DOE Joint Genome Institute (JGI-PGF)"/>
            <person name="Lucas S."/>
            <person name="Copeland A."/>
            <person name="Lapidus A."/>
            <person name="Bruce D."/>
            <person name="Goodwin L."/>
            <person name="Pitluck S."/>
            <person name="Kyrpides N."/>
            <person name="Mavromatis K."/>
            <person name="Pagani I."/>
            <person name="Ivanova N."/>
            <person name="Mikhailova N."/>
            <person name="Lu M."/>
            <person name="Detter J.C."/>
            <person name="Tapia R."/>
            <person name="Han C."/>
            <person name="Land M."/>
            <person name="Hauser L."/>
            <person name="Markowitz V."/>
            <person name="Cheng J.-F."/>
            <person name="Hugenholtz P."/>
            <person name="Woyke T."/>
            <person name="Wu D."/>
            <person name="Spring S."/>
            <person name="Brambilla E."/>
            <person name="Klenk H.-P."/>
            <person name="Eisen J.A."/>
        </authorList>
    </citation>
    <scope>NUCLEOTIDE SEQUENCE [LARGE SCALE GENOMIC DNA]</scope>
    <source>
        <strain>SNP6</strain>
    </source>
</reference>
<keyword evidence="2 5" id="KW-0812">Transmembrane</keyword>
<evidence type="ECO:0000313" key="7">
    <source>
        <dbReference type="EMBL" id="AEA47032.1"/>
    </source>
</evidence>
<dbReference type="SUPFAM" id="SSF103481">
    <property type="entry name" value="Multidrug resistance efflux transporter EmrE"/>
    <property type="match status" value="2"/>
</dbReference>
<dbReference type="STRING" id="693661.Arcve_1021"/>
<sequence>MYGELLALLSAFCWAAGGAVYRKGLEYTDVWTGNFMRTSFAALGFVAIILLEGKLDDVISTLTPSIVFWLVTSAIFAFFVGDIFYLEALKRSGVARAVPVSSTYPIFVALLAFAVYGREVGALLLLGSVLVVIAIYLISEDGNGESRGIGYALMAAISWSVSISIVDYLVGYLPAEAVAGLRFLVVSAIMAAFVPVREFRFSRSTVKWLGIASMFVLVVGNYSFVEAIRLIGSEKVAPISAVYPVIAAVFARLALREELNVKIAAGVVLSFVGILLVVLS</sequence>
<dbReference type="HOGENOM" id="CLU_082650_1_0_2"/>
<feature type="transmembrane region" description="Helical" evidence="5">
    <location>
        <begin position="151"/>
        <end position="171"/>
    </location>
</feature>
<evidence type="ECO:0000256" key="4">
    <source>
        <dbReference type="ARBA" id="ARBA00023136"/>
    </source>
</evidence>
<evidence type="ECO:0000256" key="1">
    <source>
        <dbReference type="ARBA" id="ARBA00004141"/>
    </source>
</evidence>
<keyword evidence="3 5" id="KW-1133">Transmembrane helix</keyword>
<evidence type="ECO:0000256" key="5">
    <source>
        <dbReference type="SAM" id="Phobius"/>
    </source>
</evidence>
<evidence type="ECO:0000313" key="8">
    <source>
        <dbReference type="Proteomes" id="UP000008136"/>
    </source>
</evidence>
<name>F2KT02_ARCVS</name>
<dbReference type="InterPro" id="IPR000620">
    <property type="entry name" value="EamA_dom"/>
</dbReference>
<evidence type="ECO:0000256" key="3">
    <source>
        <dbReference type="ARBA" id="ARBA00022989"/>
    </source>
</evidence>
<feature type="transmembrane region" description="Helical" evidence="5">
    <location>
        <begin position="122"/>
        <end position="139"/>
    </location>
</feature>
<feature type="transmembrane region" description="Helical" evidence="5">
    <location>
        <begin position="66"/>
        <end position="85"/>
    </location>
</feature>
<dbReference type="InterPro" id="IPR037185">
    <property type="entry name" value="EmrE-like"/>
</dbReference>
<feature type="transmembrane region" description="Helical" evidence="5">
    <location>
        <begin position="261"/>
        <end position="279"/>
    </location>
</feature>
<feature type="transmembrane region" description="Helical" evidence="5">
    <location>
        <begin position="236"/>
        <end position="254"/>
    </location>
</feature>
<feature type="transmembrane region" description="Helical" evidence="5">
    <location>
        <begin position="208"/>
        <end position="224"/>
    </location>
</feature>
<dbReference type="EMBL" id="CP002588">
    <property type="protein sequence ID" value="AEA47032.1"/>
    <property type="molecule type" value="Genomic_DNA"/>
</dbReference>
<gene>
    <name evidence="7" type="ordered locus">Arcve_1021</name>
</gene>
<accession>F2KT02</accession>
<protein>
    <recommendedName>
        <fullName evidence="6">EamA domain-containing protein</fullName>
    </recommendedName>
</protein>
<feature type="transmembrane region" description="Helical" evidence="5">
    <location>
        <begin position="97"/>
        <end position="116"/>
    </location>
</feature>
<dbReference type="OrthoDB" id="51679at2157"/>
<dbReference type="eggNOG" id="arCOG00272">
    <property type="taxonomic scope" value="Archaea"/>
</dbReference>
<dbReference type="KEGG" id="ave:Arcve_1021"/>
<dbReference type="Pfam" id="PF00892">
    <property type="entry name" value="EamA"/>
    <property type="match status" value="2"/>
</dbReference>
<evidence type="ECO:0000259" key="6">
    <source>
        <dbReference type="Pfam" id="PF00892"/>
    </source>
</evidence>
<dbReference type="PANTHER" id="PTHR32322">
    <property type="entry name" value="INNER MEMBRANE TRANSPORTER"/>
    <property type="match status" value="1"/>
</dbReference>
<dbReference type="GO" id="GO:0016020">
    <property type="term" value="C:membrane"/>
    <property type="evidence" value="ECO:0007669"/>
    <property type="project" value="UniProtKB-SubCell"/>
</dbReference>
<feature type="transmembrane region" description="Helical" evidence="5">
    <location>
        <begin position="177"/>
        <end position="196"/>
    </location>
</feature>
<dbReference type="PANTHER" id="PTHR32322:SF2">
    <property type="entry name" value="EAMA DOMAIN-CONTAINING PROTEIN"/>
    <property type="match status" value="1"/>
</dbReference>
<feature type="domain" description="EamA" evidence="6">
    <location>
        <begin position="147"/>
        <end position="278"/>
    </location>
</feature>
<dbReference type="Proteomes" id="UP000008136">
    <property type="component" value="Chromosome"/>
</dbReference>
<dbReference type="RefSeq" id="WP_013683696.1">
    <property type="nucleotide sequence ID" value="NC_015320.1"/>
</dbReference>
<dbReference type="AlphaFoldDB" id="F2KT02"/>
<comment type="subcellular location">
    <subcellularLocation>
        <location evidence="1">Membrane</location>
        <topology evidence="1">Multi-pass membrane protein</topology>
    </subcellularLocation>
</comment>
<keyword evidence="4 5" id="KW-0472">Membrane</keyword>
<dbReference type="InterPro" id="IPR050638">
    <property type="entry name" value="AA-Vitamin_Transporters"/>
</dbReference>
<dbReference type="GeneID" id="10394133"/>
<feature type="domain" description="EamA" evidence="6">
    <location>
        <begin position="2"/>
        <end position="139"/>
    </location>
</feature>
<evidence type="ECO:0000256" key="2">
    <source>
        <dbReference type="ARBA" id="ARBA00022692"/>
    </source>
</evidence>
<proteinExistence type="predicted"/>
<organism evidence="7 8">
    <name type="scientific">Archaeoglobus veneficus (strain DSM 11195 / SNP6)</name>
    <dbReference type="NCBI Taxonomy" id="693661"/>
    <lineage>
        <taxon>Archaea</taxon>
        <taxon>Methanobacteriati</taxon>
        <taxon>Methanobacteriota</taxon>
        <taxon>Archaeoglobi</taxon>
        <taxon>Archaeoglobales</taxon>
        <taxon>Archaeoglobaceae</taxon>
        <taxon>Archaeoglobus</taxon>
    </lineage>
</organism>